<feature type="non-terminal residue" evidence="2">
    <location>
        <position position="306"/>
    </location>
</feature>
<dbReference type="PANTHER" id="PTHR24148:SF73">
    <property type="entry name" value="HET DOMAIN PROTEIN (AFU_ORTHOLOGUE AFUA_8G01020)"/>
    <property type="match status" value="1"/>
</dbReference>
<evidence type="ECO:0000313" key="3">
    <source>
        <dbReference type="Proteomes" id="UP000070700"/>
    </source>
</evidence>
<dbReference type="KEGG" id="psco:LY89DRAFT_658330"/>
<dbReference type="AlphaFoldDB" id="A0A132B8C1"/>
<sequence>MEDDNGTYEYSKITQSGTIRLILLHPSDDLEAGLICSLIDARLQECDDDVVEHYIAISYVWGKAVENKSVLVDGKYLEITASLDQALRHVRDPSRILRIWADGICINQGDVQDRNTQVAIMDSIYATARHTIIFLGPSYSEHELFLQKMEALSLSRESSDKQADSGSPQGMLEYPWFGRVWILQELALSPDPRVQIGRVRVRWNHFSKMIEGEAVTVQSLSTRRKLFHEMCQIRGKLQGRMYMGAESEFKITILDVLQARRGLGVTDPKDMIYAHLGISESQLKSHITIDYSKSKAQVYEETARYI</sequence>
<dbReference type="RefSeq" id="XP_018063015.1">
    <property type="nucleotide sequence ID" value="XM_018212473.1"/>
</dbReference>
<proteinExistence type="predicted"/>
<protein>
    <submittedName>
        <fullName evidence="2">HET-domain-containing protein</fullName>
    </submittedName>
</protein>
<name>A0A132B8C1_MOLSC</name>
<dbReference type="OrthoDB" id="2157530at2759"/>
<dbReference type="STRING" id="149040.A0A132B8C1"/>
<accession>A0A132B8C1</accession>
<dbReference type="EMBL" id="KQ947434">
    <property type="protein sequence ID" value="KUJ08660.1"/>
    <property type="molecule type" value="Genomic_DNA"/>
</dbReference>
<dbReference type="InterPro" id="IPR010730">
    <property type="entry name" value="HET"/>
</dbReference>
<keyword evidence="3" id="KW-1185">Reference proteome</keyword>
<dbReference type="PANTHER" id="PTHR24148">
    <property type="entry name" value="ANKYRIN REPEAT DOMAIN-CONTAINING PROTEIN 39 HOMOLOG-RELATED"/>
    <property type="match status" value="1"/>
</dbReference>
<reference evidence="2 3" key="1">
    <citation type="submission" date="2015-10" db="EMBL/GenBank/DDBJ databases">
        <title>Full genome of DAOMC 229536 Phialocephala scopiformis, a fungal endophyte of spruce producing the potent anti-insectan compound rugulosin.</title>
        <authorList>
            <consortium name="DOE Joint Genome Institute"/>
            <person name="Walker A.K."/>
            <person name="Frasz S.L."/>
            <person name="Seifert K.A."/>
            <person name="Miller J.D."/>
            <person name="Mondo S.J."/>
            <person name="Labutti K."/>
            <person name="Lipzen A."/>
            <person name="Dockter R."/>
            <person name="Kennedy M."/>
            <person name="Grigoriev I.V."/>
            <person name="Spatafora J.W."/>
        </authorList>
    </citation>
    <scope>NUCLEOTIDE SEQUENCE [LARGE SCALE GENOMIC DNA]</scope>
    <source>
        <strain evidence="2 3">CBS 120377</strain>
    </source>
</reference>
<dbReference type="GeneID" id="28822199"/>
<organism evidence="2 3">
    <name type="scientific">Mollisia scopiformis</name>
    <name type="common">Conifer needle endophyte fungus</name>
    <name type="synonym">Phialocephala scopiformis</name>
    <dbReference type="NCBI Taxonomy" id="149040"/>
    <lineage>
        <taxon>Eukaryota</taxon>
        <taxon>Fungi</taxon>
        <taxon>Dikarya</taxon>
        <taxon>Ascomycota</taxon>
        <taxon>Pezizomycotina</taxon>
        <taxon>Leotiomycetes</taxon>
        <taxon>Helotiales</taxon>
        <taxon>Mollisiaceae</taxon>
        <taxon>Mollisia</taxon>
    </lineage>
</organism>
<dbReference type="Pfam" id="PF06985">
    <property type="entry name" value="HET"/>
    <property type="match status" value="1"/>
</dbReference>
<evidence type="ECO:0000313" key="2">
    <source>
        <dbReference type="EMBL" id="KUJ08660.1"/>
    </source>
</evidence>
<dbReference type="Proteomes" id="UP000070700">
    <property type="component" value="Unassembled WGS sequence"/>
</dbReference>
<dbReference type="InterPro" id="IPR052895">
    <property type="entry name" value="HetReg/Transcr_Mod"/>
</dbReference>
<dbReference type="InParanoid" id="A0A132B8C1"/>
<gene>
    <name evidence="2" type="ORF">LY89DRAFT_658330</name>
</gene>
<feature type="domain" description="Heterokaryon incompatibility" evidence="1">
    <location>
        <begin position="54"/>
        <end position="185"/>
    </location>
</feature>
<evidence type="ECO:0000259" key="1">
    <source>
        <dbReference type="Pfam" id="PF06985"/>
    </source>
</evidence>